<organism evidence="3 4">
    <name type="scientific">Streptacidiphilus monticola</name>
    <dbReference type="NCBI Taxonomy" id="2161674"/>
    <lineage>
        <taxon>Bacteria</taxon>
        <taxon>Bacillati</taxon>
        <taxon>Actinomycetota</taxon>
        <taxon>Actinomycetes</taxon>
        <taxon>Kitasatosporales</taxon>
        <taxon>Streptomycetaceae</taxon>
        <taxon>Streptacidiphilus</taxon>
    </lineage>
</organism>
<dbReference type="Gene3D" id="3.40.630.10">
    <property type="entry name" value="Zn peptidases"/>
    <property type="match status" value="1"/>
</dbReference>
<proteinExistence type="predicted"/>
<evidence type="ECO:0000256" key="1">
    <source>
        <dbReference type="SAM" id="MobiDB-lite"/>
    </source>
</evidence>
<dbReference type="Pfam" id="PF04389">
    <property type="entry name" value="Peptidase_M28"/>
    <property type="match status" value="1"/>
</dbReference>
<dbReference type="SUPFAM" id="SSF53187">
    <property type="entry name" value="Zn-dependent exopeptidases"/>
    <property type="match status" value="1"/>
</dbReference>
<dbReference type="EMBL" id="JBHSQJ010000010">
    <property type="protein sequence ID" value="MFC5906274.1"/>
    <property type="molecule type" value="Genomic_DNA"/>
</dbReference>
<feature type="region of interest" description="Disordered" evidence="1">
    <location>
        <begin position="499"/>
        <end position="518"/>
    </location>
</feature>
<evidence type="ECO:0000313" key="3">
    <source>
        <dbReference type="EMBL" id="MFC5906274.1"/>
    </source>
</evidence>
<feature type="domain" description="Peptidase M28" evidence="2">
    <location>
        <begin position="221"/>
        <end position="416"/>
    </location>
</feature>
<keyword evidence="4" id="KW-1185">Reference proteome</keyword>
<dbReference type="RefSeq" id="WP_380579523.1">
    <property type="nucleotide sequence ID" value="NZ_JBHSQJ010000010.1"/>
</dbReference>
<protein>
    <submittedName>
        <fullName evidence="3">DUF4910 domain-containing protein</fullName>
    </submittedName>
</protein>
<accession>A0ABW1FXV9</accession>
<name>A0ABW1FXV9_9ACTN</name>
<dbReference type="InterPro" id="IPR007484">
    <property type="entry name" value="Peptidase_M28"/>
</dbReference>
<comment type="caution">
    <text evidence="3">The sequence shown here is derived from an EMBL/GenBank/DDBJ whole genome shotgun (WGS) entry which is preliminary data.</text>
</comment>
<gene>
    <name evidence="3" type="ORF">ACFP3V_03435</name>
</gene>
<evidence type="ECO:0000259" key="2">
    <source>
        <dbReference type="Pfam" id="PF04389"/>
    </source>
</evidence>
<sequence>MSADLASLVGGLHAAFDTGEAMRWVSALTTWDRYQGSAGIGDAAEFVAAEAERVGLTDVEVTHHPADGRTSWWTFTAPTSWTPLSARLGFAGEPPLIRYPEQPFALGAGSAPAASEAVAVLPETAEWPRGAVVLLESAAALGPELFSRLRSEGARGFCVTTHPDRDGQLGRIELPADSGLFAFSVGPRQLAELRRGAAGGRLLRVDIALDPTVRTMPVVTARTPTGSGRECLLGAHLCHPAPSANDNASGVAAALGVGRLLARRQLRRPVRFVWGPEFVGLAAYTHELLAAGSPPPMLAVNLDMVGEDQRLCGGPLIVEQSPEYLPHFLNAVVDACVRALPAAARSYSGAVGCDVWAWRTTPFVGASDHAVLADRGIACPAVQLGHWPDRFNHSGADTVDKVDPEELRRSATIAAAALALSAAADGAAAGAIAGIVTRWTAARMTACLPPTSDPHAAARLTRRWRYGRQALPTLVPLGADPAVLARHARWLDELHGTLGGAWPSPPPDPSASGAGAPAAGPPLVRAWPGPFNLRALLGEVTATDREWLLRHSLTDRGGFYARAMALAQSIDGRADAEGVRLAAELDSGLAIDAEFGQRFLAAMLRAGWSSEGTRSDEA</sequence>
<evidence type="ECO:0000313" key="4">
    <source>
        <dbReference type="Proteomes" id="UP001596174"/>
    </source>
</evidence>
<dbReference type="Proteomes" id="UP001596174">
    <property type="component" value="Unassembled WGS sequence"/>
</dbReference>
<reference evidence="4" key="1">
    <citation type="journal article" date="2019" name="Int. J. Syst. Evol. Microbiol.">
        <title>The Global Catalogue of Microorganisms (GCM) 10K type strain sequencing project: providing services to taxonomists for standard genome sequencing and annotation.</title>
        <authorList>
            <consortium name="The Broad Institute Genomics Platform"/>
            <consortium name="The Broad Institute Genome Sequencing Center for Infectious Disease"/>
            <person name="Wu L."/>
            <person name="Ma J."/>
        </authorList>
    </citation>
    <scope>NUCLEOTIDE SEQUENCE [LARGE SCALE GENOMIC DNA]</scope>
    <source>
        <strain evidence="4">JCM 4816</strain>
    </source>
</reference>